<feature type="compositionally biased region" description="Low complexity" evidence="9">
    <location>
        <begin position="354"/>
        <end position="364"/>
    </location>
</feature>
<dbReference type="GO" id="GO:0016586">
    <property type="term" value="C:RSC-type complex"/>
    <property type="evidence" value="ECO:0007669"/>
    <property type="project" value="InterPro"/>
</dbReference>
<feature type="region of interest" description="Disordered" evidence="9">
    <location>
        <begin position="1"/>
        <end position="40"/>
    </location>
</feature>
<evidence type="ECO:0000256" key="4">
    <source>
        <dbReference type="ARBA" id="ARBA00023015"/>
    </source>
</evidence>
<feature type="domain" description="Bromo" evidence="10">
    <location>
        <begin position="58"/>
        <end position="138"/>
    </location>
</feature>
<reference evidence="11" key="1">
    <citation type="submission" date="2021-07" db="EMBL/GenBank/DDBJ databases">
        <authorList>
            <person name="Branca A.L. A."/>
        </authorList>
    </citation>
    <scope>NUCLEOTIDE SEQUENCE</scope>
</reference>
<name>A0A9W4KCN7_9EURO</name>
<dbReference type="SUPFAM" id="SSF47370">
    <property type="entry name" value="Bromodomain"/>
    <property type="match status" value="1"/>
</dbReference>
<evidence type="ECO:0000313" key="11">
    <source>
        <dbReference type="EMBL" id="CAG8901899.1"/>
    </source>
</evidence>
<dbReference type="GO" id="GO:0006368">
    <property type="term" value="P:transcription elongation by RNA polymerase II"/>
    <property type="evidence" value="ECO:0007669"/>
    <property type="project" value="TreeGrafter"/>
</dbReference>
<protein>
    <recommendedName>
        <fullName evidence="10">Bromo domain-containing protein</fullName>
    </recommendedName>
</protein>
<dbReference type="OrthoDB" id="6017at2759"/>
<dbReference type="InterPro" id="IPR036427">
    <property type="entry name" value="Bromodomain-like_sf"/>
</dbReference>
<keyword evidence="2" id="KW-0677">Repeat</keyword>
<sequence>MSPGESNRASSHVDSEPPEEADRTPELQAESEADFEGDTLQGAQDKIMSELTRLKDSDGQDVSYPFIGKPDRNLYRDYYEIIQHPVSLRSIQKRVRGTDSRKNSSRTTAYPTWQSFEEEVSYVWRNAREYNEDDSDISILAGVLEVSLCCNARAICPFRHADIRVQDHFHRRVAEAKRLVPNPLEVDRTPSCIKLKLGTTVPPMAQRLTLKMPGQSSDTLSKSDGQPSDVTFKDESQGHRQDIAGAGLAGQEISRSPRGWSLGGHPDSARSSTTNTPSGSEKQQNSSMSAQGLLSSVTKATAPTMPTSQNPANASFDVSSDITRHSSSASAHAPYQPHFGPSPMDSLLRRSGQGLPPTGLTGLPANYEPDPRMALIRNVRILTHASLSLESDFCLDIPASSLISQQNITVHLPPSYNILTVRPRLAASTSQRQVKIVTLMGMQRLHSSSDGTALSYDIHLHPGMTKVDLEAIAGPARGVPKSGPPGSDVDYERVTLFFNLLR</sequence>
<comment type="caution">
    <text evidence="11">The sequence shown here is derived from an EMBL/GenBank/DDBJ whole genome shotgun (WGS) entry which is preliminary data.</text>
</comment>
<comment type="subcellular location">
    <subcellularLocation>
        <location evidence="1">Nucleus</location>
    </subcellularLocation>
</comment>
<dbReference type="Proteomes" id="UP001154252">
    <property type="component" value="Unassembled WGS sequence"/>
</dbReference>
<dbReference type="CDD" id="cd04369">
    <property type="entry name" value="Bromodomain"/>
    <property type="match status" value="1"/>
</dbReference>
<evidence type="ECO:0000313" key="12">
    <source>
        <dbReference type="Proteomes" id="UP001154252"/>
    </source>
</evidence>
<dbReference type="InterPro" id="IPR037382">
    <property type="entry name" value="Rsc/polybromo"/>
</dbReference>
<evidence type="ECO:0000259" key="10">
    <source>
        <dbReference type="PROSITE" id="PS50014"/>
    </source>
</evidence>
<dbReference type="Gene3D" id="1.20.920.10">
    <property type="entry name" value="Bromodomain-like"/>
    <property type="match status" value="1"/>
</dbReference>
<evidence type="ECO:0000256" key="1">
    <source>
        <dbReference type="ARBA" id="ARBA00004123"/>
    </source>
</evidence>
<dbReference type="Pfam" id="PF22994">
    <property type="entry name" value="RSC4_Ig_like"/>
    <property type="match status" value="1"/>
</dbReference>
<gene>
    <name evidence="11" type="ORF">PEGY_LOCUS6641</name>
</gene>
<dbReference type="AlphaFoldDB" id="A0A9W4KCN7"/>
<keyword evidence="7" id="KW-0539">Nucleus</keyword>
<evidence type="ECO:0000256" key="2">
    <source>
        <dbReference type="ARBA" id="ARBA00022737"/>
    </source>
</evidence>
<dbReference type="PROSITE" id="PS50014">
    <property type="entry name" value="BROMODOMAIN_2"/>
    <property type="match status" value="1"/>
</dbReference>
<dbReference type="Pfam" id="PF00439">
    <property type="entry name" value="Bromodomain"/>
    <property type="match status" value="1"/>
</dbReference>
<dbReference type="InterPro" id="IPR054551">
    <property type="entry name" value="RSC4_Ig-like"/>
</dbReference>
<feature type="compositionally biased region" description="Basic and acidic residues" evidence="9">
    <location>
        <begin position="11"/>
        <end position="25"/>
    </location>
</feature>
<dbReference type="GO" id="GO:0006338">
    <property type="term" value="P:chromatin remodeling"/>
    <property type="evidence" value="ECO:0007669"/>
    <property type="project" value="InterPro"/>
</dbReference>
<dbReference type="PANTHER" id="PTHR16062:SF19">
    <property type="entry name" value="PROTEIN POLYBROMO-1"/>
    <property type="match status" value="1"/>
</dbReference>
<keyword evidence="6" id="KW-0804">Transcription</keyword>
<feature type="compositionally biased region" description="Polar residues" evidence="9">
    <location>
        <begin position="1"/>
        <end position="10"/>
    </location>
</feature>
<dbReference type="SMART" id="SM00297">
    <property type="entry name" value="BROMO"/>
    <property type="match status" value="1"/>
</dbReference>
<keyword evidence="3" id="KW-0156">Chromatin regulator</keyword>
<organism evidence="11 12">
    <name type="scientific">Penicillium egyptiacum</name>
    <dbReference type="NCBI Taxonomy" id="1303716"/>
    <lineage>
        <taxon>Eukaryota</taxon>
        <taxon>Fungi</taxon>
        <taxon>Dikarya</taxon>
        <taxon>Ascomycota</taxon>
        <taxon>Pezizomycotina</taxon>
        <taxon>Eurotiomycetes</taxon>
        <taxon>Eurotiomycetidae</taxon>
        <taxon>Eurotiales</taxon>
        <taxon>Aspergillaceae</taxon>
        <taxon>Penicillium</taxon>
    </lineage>
</organism>
<evidence type="ECO:0000256" key="7">
    <source>
        <dbReference type="ARBA" id="ARBA00023242"/>
    </source>
</evidence>
<evidence type="ECO:0000256" key="9">
    <source>
        <dbReference type="SAM" id="MobiDB-lite"/>
    </source>
</evidence>
<keyword evidence="4" id="KW-0805">Transcription regulation</keyword>
<feature type="compositionally biased region" description="Basic and acidic residues" evidence="9">
    <location>
        <begin position="231"/>
        <end position="242"/>
    </location>
</feature>
<proteinExistence type="predicted"/>
<dbReference type="EMBL" id="CAJVRC010000872">
    <property type="protein sequence ID" value="CAG8901899.1"/>
    <property type="molecule type" value="Genomic_DNA"/>
</dbReference>
<evidence type="ECO:0000256" key="3">
    <source>
        <dbReference type="ARBA" id="ARBA00022853"/>
    </source>
</evidence>
<feature type="compositionally biased region" description="Polar residues" evidence="9">
    <location>
        <begin position="269"/>
        <end position="330"/>
    </location>
</feature>
<evidence type="ECO:0000256" key="5">
    <source>
        <dbReference type="ARBA" id="ARBA00023117"/>
    </source>
</evidence>
<feature type="compositionally biased region" description="Polar residues" evidence="9">
    <location>
        <begin position="214"/>
        <end position="229"/>
    </location>
</feature>
<dbReference type="GO" id="GO:0003682">
    <property type="term" value="F:chromatin binding"/>
    <property type="evidence" value="ECO:0007669"/>
    <property type="project" value="TreeGrafter"/>
</dbReference>
<accession>A0A9W4KCN7</accession>
<dbReference type="InterPro" id="IPR001487">
    <property type="entry name" value="Bromodomain"/>
</dbReference>
<dbReference type="PANTHER" id="PTHR16062">
    <property type="entry name" value="SWI/SNF-RELATED"/>
    <property type="match status" value="1"/>
</dbReference>
<feature type="region of interest" description="Disordered" evidence="9">
    <location>
        <begin position="213"/>
        <end position="367"/>
    </location>
</feature>
<keyword evidence="5 8" id="KW-0103">Bromodomain</keyword>
<evidence type="ECO:0000256" key="8">
    <source>
        <dbReference type="PROSITE-ProRule" id="PRU00035"/>
    </source>
</evidence>
<keyword evidence="12" id="KW-1185">Reference proteome</keyword>
<evidence type="ECO:0000256" key="6">
    <source>
        <dbReference type="ARBA" id="ARBA00023163"/>
    </source>
</evidence>